<sequence length="343" mass="36781">MARPMFQRATVTRIIKESADSRTFVLSPHDEPVSYRAGQFCSFRIRVDGKDLFRSYSMSSAPETDSELTTTVKRVPGGIVSNWLHDNIAEGDTVEISRAAGKFCLRESEAPLLGFSGGSGITPILSLTKTALATTDRRVRLLCADRDRSSMIFEAVLSDLVARYPGRLDVVRHLDDDGGFLTPAEISAFVGGDGHADSYVCGPEAFMEMVELALPATVSTFSERFGAPTPSTIAPTESATSAQPPTATSQPGDQATVTIRVGRKKATVPQRAGETILQAARRAKLDPPYSCEQGSCATCMAQLTEGTATMAVNEALTPQEVAEGYVLTCQAVPDTPTVTVRYD</sequence>
<dbReference type="InterPro" id="IPR017927">
    <property type="entry name" value="FAD-bd_FR_type"/>
</dbReference>
<dbReference type="RefSeq" id="WP_378564697.1">
    <property type="nucleotide sequence ID" value="NZ_JBHSDL010000025.1"/>
</dbReference>
<dbReference type="PRINTS" id="PR00409">
    <property type="entry name" value="PHDIOXRDTASE"/>
</dbReference>
<evidence type="ECO:0000259" key="6">
    <source>
        <dbReference type="PROSITE" id="PS51384"/>
    </source>
</evidence>
<dbReference type="InterPro" id="IPR006058">
    <property type="entry name" value="2Fe2S_fd_BS"/>
</dbReference>
<dbReference type="CDD" id="cd00207">
    <property type="entry name" value="fer2"/>
    <property type="match status" value="1"/>
</dbReference>
<feature type="compositionally biased region" description="Polar residues" evidence="4">
    <location>
        <begin position="229"/>
        <end position="254"/>
    </location>
</feature>
<dbReference type="InterPro" id="IPR017938">
    <property type="entry name" value="Riboflavin_synthase-like_b-brl"/>
</dbReference>
<evidence type="ECO:0000259" key="5">
    <source>
        <dbReference type="PROSITE" id="PS51085"/>
    </source>
</evidence>
<dbReference type="EMBL" id="JBHSDL010000025">
    <property type="protein sequence ID" value="MFC4376269.1"/>
    <property type="molecule type" value="Genomic_DNA"/>
</dbReference>
<comment type="cofactor">
    <cofactor evidence="1">
        <name>FAD</name>
        <dbReference type="ChEBI" id="CHEBI:57692"/>
    </cofactor>
</comment>
<dbReference type="PROSITE" id="PS51384">
    <property type="entry name" value="FAD_FR"/>
    <property type="match status" value="1"/>
</dbReference>
<proteinExistence type="predicted"/>
<feature type="domain" description="2Fe-2S ferredoxin-type" evidence="5">
    <location>
        <begin position="255"/>
        <end position="343"/>
    </location>
</feature>
<dbReference type="SUPFAM" id="SSF52343">
    <property type="entry name" value="Ferredoxin reductase-like, C-terminal NADP-linked domain"/>
    <property type="match status" value="1"/>
</dbReference>
<name>A0ABV8VJM2_9NOCA</name>
<dbReference type="PROSITE" id="PS51085">
    <property type="entry name" value="2FE2S_FER_2"/>
    <property type="match status" value="1"/>
</dbReference>
<dbReference type="Gene3D" id="3.10.20.30">
    <property type="match status" value="1"/>
</dbReference>
<dbReference type="InterPro" id="IPR039261">
    <property type="entry name" value="FNR_nucleotide-bd"/>
</dbReference>
<dbReference type="InterPro" id="IPR008333">
    <property type="entry name" value="Cbr1-like_FAD-bd_dom"/>
</dbReference>
<dbReference type="InterPro" id="IPR012675">
    <property type="entry name" value="Beta-grasp_dom_sf"/>
</dbReference>
<dbReference type="InterPro" id="IPR001041">
    <property type="entry name" value="2Fe-2S_ferredoxin-type"/>
</dbReference>
<dbReference type="PROSITE" id="PS00197">
    <property type="entry name" value="2FE2S_FER_1"/>
    <property type="match status" value="1"/>
</dbReference>
<dbReference type="InterPro" id="IPR001433">
    <property type="entry name" value="OxRdtase_FAD/NAD-bd"/>
</dbReference>
<dbReference type="Pfam" id="PF00175">
    <property type="entry name" value="NAD_binding_1"/>
    <property type="match status" value="1"/>
</dbReference>
<dbReference type="Proteomes" id="UP001595844">
    <property type="component" value="Unassembled WGS sequence"/>
</dbReference>
<feature type="region of interest" description="Disordered" evidence="4">
    <location>
        <begin position="225"/>
        <end position="254"/>
    </location>
</feature>
<dbReference type="Pfam" id="PF00111">
    <property type="entry name" value="Fer2"/>
    <property type="match status" value="1"/>
</dbReference>
<dbReference type="PANTHER" id="PTHR47354:SF5">
    <property type="entry name" value="PROTEIN RFBI"/>
    <property type="match status" value="1"/>
</dbReference>
<evidence type="ECO:0000256" key="1">
    <source>
        <dbReference type="ARBA" id="ARBA00001974"/>
    </source>
</evidence>
<evidence type="ECO:0000313" key="7">
    <source>
        <dbReference type="EMBL" id="MFC4376269.1"/>
    </source>
</evidence>
<gene>
    <name evidence="7" type="ORF">ACFO5K_19405</name>
</gene>
<dbReference type="InterPro" id="IPR036010">
    <property type="entry name" value="2Fe-2S_ferredoxin-like_sf"/>
</dbReference>
<keyword evidence="2" id="KW-0001">2Fe-2S</keyword>
<keyword evidence="3" id="KW-0411">Iron-sulfur</keyword>
<organism evidence="7 8">
    <name type="scientific">Nocardia halotolerans</name>
    <dbReference type="NCBI Taxonomy" id="1755878"/>
    <lineage>
        <taxon>Bacteria</taxon>
        <taxon>Bacillati</taxon>
        <taxon>Actinomycetota</taxon>
        <taxon>Actinomycetes</taxon>
        <taxon>Mycobacteriales</taxon>
        <taxon>Nocardiaceae</taxon>
        <taxon>Nocardia</taxon>
    </lineage>
</organism>
<keyword evidence="2" id="KW-0479">Metal-binding</keyword>
<dbReference type="InterPro" id="IPR050415">
    <property type="entry name" value="MRET"/>
</dbReference>
<comment type="caution">
    <text evidence="7">The sequence shown here is derived from an EMBL/GenBank/DDBJ whole genome shotgun (WGS) entry which is preliminary data.</text>
</comment>
<dbReference type="PANTHER" id="PTHR47354">
    <property type="entry name" value="NADH OXIDOREDUCTASE HCR"/>
    <property type="match status" value="1"/>
</dbReference>
<protein>
    <submittedName>
        <fullName evidence="7">2Fe-2S iron-sulfur cluster-binding protein</fullName>
    </submittedName>
</protein>
<evidence type="ECO:0000256" key="3">
    <source>
        <dbReference type="ARBA" id="ARBA00023014"/>
    </source>
</evidence>
<dbReference type="CDD" id="cd06214">
    <property type="entry name" value="PA_degradation_oxidoreductase_like"/>
    <property type="match status" value="1"/>
</dbReference>
<dbReference type="SUPFAM" id="SSF63380">
    <property type="entry name" value="Riboflavin synthase domain-like"/>
    <property type="match status" value="1"/>
</dbReference>
<accession>A0ABV8VJM2</accession>
<evidence type="ECO:0000256" key="2">
    <source>
        <dbReference type="ARBA" id="ARBA00022714"/>
    </source>
</evidence>
<keyword evidence="2" id="KW-0408">Iron</keyword>
<reference evidence="8" key="1">
    <citation type="journal article" date="2019" name="Int. J. Syst. Evol. Microbiol.">
        <title>The Global Catalogue of Microorganisms (GCM) 10K type strain sequencing project: providing services to taxonomists for standard genome sequencing and annotation.</title>
        <authorList>
            <consortium name="The Broad Institute Genomics Platform"/>
            <consortium name="The Broad Institute Genome Sequencing Center for Infectious Disease"/>
            <person name="Wu L."/>
            <person name="Ma J."/>
        </authorList>
    </citation>
    <scope>NUCLEOTIDE SEQUENCE [LARGE SCALE GENOMIC DNA]</scope>
    <source>
        <strain evidence="8">IBRC-M 10490</strain>
    </source>
</reference>
<dbReference type="Gene3D" id="3.40.50.80">
    <property type="entry name" value="Nucleotide-binding domain of ferredoxin-NADP reductase (FNR) module"/>
    <property type="match status" value="1"/>
</dbReference>
<feature type="domain" description="FAD-binding FR-type" evidence="6">
    <location>
        <begin position="4"/>
        <end position="106"/>
    </location>
</feature>
<evidence type="ECO:0000313" key="8">
    <source>
        <dbReference type="Proteomes" id="UP001595844"/>
    </source>
</evidence>
<keyword evidence="8" id="KW-1185">Reference proteome</keyword>
<evidence type="ECO:0000256" key="4">
    <source>
        <dbReference type="SAM" id="MobiDB-lite"/>
    </source>
</evidence>
<dbReference type="SUPFAM" id="SSF54292">
    <property type="entry name" value="2Fe-2S ferredoxin-like"/>
    <property type="match status" value="1"/>
</dbReference>
<dbReference type="Gene3D" id="2.40.30.10">
    <property type="entry name" value="Translation factors"/>
    <property type="match status" value="1"/>
</dbReference>
<dbReference type="Pfam" id="PF00970">
    <property type="entry name" value="FAD_binding_6"/>
    <property type="match status" value="1"/>
</dbReference>